<dbReference type="OrthoDB" id="430051at2759"/>
<gene>
    <name evidence="8" type="ORF">PXEA_LOCUS14277</name>
</gene>
<dbReference type="InterPro" id="IPR006171">
    <property type="entry name" value="TOPRIM_dom"/>
</dbReference>
<evidence type="ECO:0000256" key="5">
    <source>
        <dbReference type="RuleBase" id="RU362092"/>
    </source>
</evidence>
<proteinExistence type="inferred from homology"/>
<dbReference type="SUPFAM" id="SSF56712">
    <property type="entry name" value="Prokaryotic type I DNA topoisomerase"/>
    <property type="match status" value="1"/>
</dbReference>
<feature type="domain" description="Toprim" evidence="6">
    <location>
        <begin position="2"/>
        <end position="147"/>
    </location>
</feature>
<dbReference type="PANTHER" id="PTHR11390:SF21">
    <property type="entry name" value="DNA TOPOISOMERASE 3-ALPHA"/>
    <property type="match status" value="1"/>
</dbReference>
<dbReference type="EC" id="5.6.2.1" evidence="5"/>
<reference evidence="8" key="1">
    <citation type="submission" date="2018-11" db="EMBL/GenBank/DDBJ databases">
        <authorList>
            <consortium name="Pathogen Informatics"/>
        </authorList>
    </citation>
    <scope>NUCLEOTIDE SEQUENCE</scope>
</reference>
<dbReference type="InterPro" id="IPR003601">
    <property type="entry name" value="Topo_IA_2"/>
</dbReference>
<dbReference type="GO" id="GO:0005634">
    <property type="term" value="C:nucleus"/>
    <property type="evidence" value="ECO:0007669"/>
    <property type="project" value="TreeGrafter"/>
</dbReference>
<dbReference type="GO" id="GO:0006310">
    <property type="term" value="P:DNA recombination"/>
    <property type="evidence" value="ECO:0007669"/>
    <property type="project" value="TreeGrafter"/>
</dbReference>
<comment type="similarity">
    <text evidence="1 5">Belongs to the type IA topoisomerase family.</text>
</comment>
<dbReference type="PRINTS" id="PR00417">
    <property type="entry name" value="PRTPISMRASEI"/>
</dbReference>
<dbReference type="PROSITE" id="PS50880">
    <property type="entry name" value="TOPRIM"/>
    <property type="match status" value="1"/>
</dbReference>
<accession>A0A448WUX6</accession>
<name>A0A448WUX6_9PLAT</name>
<dbReference type="Gene3D" id="1.10.460.10">
    <property type="entry name" value="Topoisomerase I, domain 2"/>
    <property type="match status" value="1"/>
</dbReference>
<evidence type="ECO:0000259" key="6">
    <source>
        <dbReference type="PROSITE" id="PS50880"/>
    </source>
</evidence>
<dbReference type="GO" id="GO:0031422">
    <property type="term" value="C:RecQ family helicase-topoisomerase III complex"/>
    <property type="evidence" value="ECO:0007669"/>
    <property type="project" value="TreeGrafter"/>
</dbReference>
<dbReference type="EMBL" id="CAAALY010048212">
    <property type="protein sequence ID" value="VEL20837.1"/>
    <property type="molecule type" value="Genomic_DNA"/>
</dbReference>
<dbReference type="InterPro" id="IPR000380">
    <property type="entry name" value="Topo_IA"/>
</dbReference>
<dbReference type="SMART" id="SM00436">
    <property type="entry name" value="TOP1Bc"/>
    <property type="match status" value="1"/>
</dbReference>
<dbReference type="GO" id="GO:0006281">
    <property type="term" value="P:DNA repair"/>
    <property type="evidence" value="ECO:0007669"/>
    <property type="project" value="TreeGrafter"/>
</dbReference>
<evidence type="ECO:0000313" key="8">
    <source>
        <dbReference type="EMBL" id="VEL20837.1"/>
    </source>
</evidence>
<keyword evidence="2 5" id="KW-0799">Topoisomerase</keyword>
<evidence type="ECO:0000256" key="2">
    <source>
        <dbReference type="ARBA" id="ARBA00023029"/>
    </source>
</evidence>
<dbReference type="Gene3D" id="2.70.20.10">
    <property type="entry name" value="Topoisomerase I, domain 3"/>
    <property type="match status" value="1"/>
</dbReference>
<evidence type="ECO:0000256" key="4">
    <source>
        <dbReference type="ARBA" id="ARBA00023235"/>
    </source>
</evidence>
<sequence>MKILNVAEKNDAAKNIATILSNNRMRRVNLVFYVFFQREGFSVYNKIYDFNFTFNGKATNMIMTSARAKIIYRQSCDPIVLFEAPVEKIIMKDYEPINKTLRREARYSDILIIWTDCDREGENIGFEIIEECKEVKPNIRVFRAKFSEITPSSIHHAIANLVSPDPLANEAVNARQELDLRIGAAFTRFQTLRLRRVFPQILANQLISYGSCQFPTLGFVVDRFKEVDRFVSEPFWRIIGAVTGVR</sequence>
<dbReference type="Proteomes" id="UP000784294">
    <property type="component" value="Unassembled WGS sequence"/>
</dbReference>
<dbReference type="GO" id="GO:0003917">
    <property type="term" value="F:DNA topoisomerase type I (single strand cut, ATP-independent) activity"/>
    <property type="evidence" value="ECO:0007669"/>
    <property type="project" value="UniProtKB-EC"/>
</dbReference>
<feature type="domain" description="Topo IA-type catalytic" evidence="7">
    <location>
        <begin position="165"/>
        <end position="246"/>
    </location>
</feature>
<comment type="function">
    <text evidence="5">Introduces a single-strand break via transesterification at a target site in duplex DNA. Releases the supercoiling and torsional tension of DNA introduced during the DNA replication and transcription by transiently cleaving and rejoining one strand of the DNA duplex. The scissile phosphodiester is attacked by the catalytic tyrosine of the enzyme, resulting in the formation of a DNA-(5'-phosphotyrosyl)-enzyme intermediate and the expulsion of a 3'-OH DNA strand.</text>
</comment>
<dbReference type="PANTHER" id="PTHR11390">
    <property type="entry name" value="PROKARYOTIC DNA TOPOISOMERASE"/>
    <property type="match status" value="1"/>
</dbReference>
<dbReference type="SMART" id="SM00493">
    <property type="entry name" value="TOPRIM"/>
    <property type="match status" value="1"/>
</dbReference>
<dbReference type="AlphaFoldDB" id="A0A448WUX6"/>
<protein>
    <recommendedName>
        <fullName evidence="5">DNA topoisomerase</fullName>
        <ecNumber evidence="5">5.6.2.1</ecNumber>
    </recommendedName>
</protein>
<dbReference type="InterPro" id="IPR013825">
    <property type="entry name" value="Topo_IA_cen_sub2"/>
</dbReference>
<dbReference type="Pfam" id="PF01751">
    <property type="entry name" value="Toprim"/>
    <property type="match status" value="1"/>
</dbReference>
<comment type="caution">
    <text evidence="8">The sequence shown here is derived from an EMBL/GenBank/DDBJ whole genome shotgun (WGS) entry which is preliminary data.</text>
</comment>
<comment type="catalytic activity">
    <reaction evidence="5">
        <text>ATP-independent breakage of single-stranded DNA, followed by passage and rejoining.</text>
        <dbReference type="EC" id="5.6.2.1"/>
    </reaction>
</comment>
<dbReference type="FunFam" id="3.40.50.140:FF:000003">
    <property type="entry name" value="DNA topoisomerase"/>
    <property type="match status" value="1"/>
</dbReference>
<dbReference type="InterPro" id="IPR013824">
    <property type="entry name" value="Topo_IA_cen_sub1"/>
</dbReference>
<dbReference type="Pfam" id="PF01131">
    <property type="entry name" value="Topoisom_bac"/>
    <property type="match status" value="1"/>
</dbReference>
<keyword evidence="4 5" id="KW-0413">Isomerase</keyword>
<evidence type="ECO:0000256" key="3">
    <source>
        <dbReference type="ARBA" id="ARBA00023125"/>
    </source>
</evidence>
<dbReference type="InterPro" id="IPR034144">
    <property type="entry name" value="TOPRIM_TopoIII"/>
</dbReference>
<evidence type="ECO:0000259" key="7">
    <source>
        <dbReference type="PROSITE" id="PS52039"/>
    </source>
</evidence>
<dbReference type="InterPro" id="IPR013497">
    <property type="entry name" value="Topo_IA_cen"/>
</dbReference>
<evidence type="ECO:0000256" key="1">
    <source>
        <dbReference type="ARBA" id="ARBA00009446"/>
    </source>
</evidence>
<keyword evidence="9" id="KW-1185">Reference proteome</keyword>
<dbReference type="GO" id="GO:0003677">
    <property type="term" value="F:DNA binding"/>
    <property type="evidence" value="ECO:0007669"/>
    <property type="project" value="UniProtKB-KW"/>
</dbReference>
<dbReference type="Gene3D" id="3.40.50.140">
    <property type="match status" value="1"/>
</dbReference>
<dbReference type="GO" id="GO:0006265">
    <property type="term" value="P:DNA topological change"/>
    <property type="evidence" value="ECO:0007669"/>
    <property type="project" value="InterPro"/>
</dbReference>
<dbReference type="CDD" id="cd03362">
    <property type="entry name" value="TOPRIM_TopoIA_TopoIII"/>
    <property type="match status" value="1"/>
</dbReference>
<organism evidence="8 9">
    <name type="scientific">Protopolystoma xenopodis</name>
    <dbReference type="NCBI Taxonomy" id="117903"/>
    <lineage>
        <taxon>Eukaryota</taxon>
        <taxon>Metazoa</taxon>
        <taxon>Spiralia</taxon>
        <taxon>Lophotrochozoa</taxon>
        <taxon>Platyhelminthes</taxon>
        <taxon>Monogenea</taxon>
        <taxon>Polyopisthocotylea</taxon>
        <taxon>Polystomatidea</taxon>
        <taxon>Polystomatidae</taxon>
        <taxon>Protopolystoma</taxon>
    </lineage>
</organism>
<evidence type="ECO:0000313" key="9">
    <source>
        <dbReference type="Proteomes" id="UP000784294"/>
    </source>
</evidence>
<dbReference type="PROSITE" id="PS52039">
    <property type="entry name" value="TOPO_IA_2"/>
    <property type="match status" value="1"/>
</dbReference>
<dbReference type="InterPro" id="IPR023405">
    <property type="entry name" value="Topo_IA_core_domain"/>
</dbReference>
<keyword evidence="3 5" id="KW-0238">DNA-binding</keyword>